<dbReference type="PANTHER" id="PTHR45496">
    <property type="entry name" value="CHAPERONE DNAJ-DOMAIN SUPERFAMILY PROTEIN"/>
    <property type="match status" value="1"/>
</dbReference>
<dbReference type="AlphaFoldDB" id="A0AAV5JDP2"/>
<feature type="region of interest" description="Disordered" evidence="1">
    <location>
        <begin position="275"/>
        <end position="328"/>
    </location>
</feature>
<dbReference type="SMART" id="SM00271">
    <property type="entry name" value="DnaJ"/>
    <property type="match status" value="1"/>
</dbReference>
<evidence type="ECO:0000256" key="1">
    <source>
        <dbReference type="SAM" id="MobiDB-lite"/>
    </source>
</evidence>
<dbReference type="Pfam" id="PF23551">
    <property type="entry name" value="Zn_ribbon_20"/>
    <property type="match status" value="1"/>
</dbReference>
<dbReference type="EMBL" id="BPVZ01000030">
    <property type="protein sequence ID" value="GKV09487.1"/>
    <property type="molecule type" value="Genomic_DNA"/>
</dbReference>
<dbReference type="PROSITE" id="PS50076">
    <property type="entry name" value="DNAJ_2"/>
    <property type="match status" value="1"/>
</dbReference>
<dbReference type="Proteomes" id="UP001054252">
    <property type="component" value="Unassembled WGS sequence"/>
</dbReference>
<comment type="caution">
    <text evidence="3">The sequence shown here is derived from an EMBL/GenBank/DDBJ whole genome shotgun (WGS) entry which is preliminary data.</text>
</comment>
<dbReference type="InterPro" id="IPR001623">
    <property type="entry name" value="DnaJ_domain"/>
</dbReference>
<proteinExistence type="predicted"/>
<feature type="domain" description="J" evidence="2">
    <location>
        <begin position="68"/>
        <end position="133"/>
    </location>
</feature>
<dbReference type="CDD" id="cd06257">
    <property type="entry name" value="DnaJ"/>
    <property type="match status" value="1"/>
</dbReference>
<dbReference type="InterPro" id="IPR018253">
    <property type="entry name" value="DnaJ_domain_CS"/>
</dbReference>
<dbReference type="PROSITE" id="PS00636">
    <property type="entry name" value="DNAJ_1"/>
    <property type="match status" value="1"/>
</dbReference>
<reference evidence="3 4" key="1">
    <citation type="journal article" date="2021" name="Commun. Biol.">
        <title>The genome of Shorea leprosula (Dipterocarpaceae) highlights the ecological relevance of drought in aseasonal tropical rainforests.</title>
        <authorList>
            <person name="Ng K.K.S."/>
            <person name="Kobayashi M.J."/>
            <person name="Fawcett J.A."/>
            <person name="Hatakeyama M."/>
            <person name="Paape T."/>
            <person name="Ng C.H."/>
            <person name="Ang C.C."/>
            <person name="Tnah L.H."/>
            <person name="Lee C.T."/>
            <person name="Nishiyama T."/>
            <person name="Sese J."/>
            <person name="O'Brien M.J."/>
            <person name="Copetti D."/>
            <person name="Mohd Noor M.I."/>
            <person name="Ong R.C."/>
            <person name="Putra M."/>
            <person name="Sireger I.Z."/>
            <person name="Indrioko S."/>
            <person name="Kosugi Y."/>
            <person name="Izuno A."/>
            <person name="Isagi Y."/>
            <person name="Lee S.L."/>
            <person name="Shimizu K.K."/>
        </authorList>
    </citation>
    <scope>NUCLEOTIDE SEQUENCE [LARGE SCALE GENOMIC DNA]</scope>
    <source>
        <strain evidence="3">214</strain>
    </source>
</reference>
<protein>
    <recommendedName>
        <fullName evidence="2">J domain-containing protein</fullName>
    </recommendedName>
</protein>
<evidence type="ECO:0000313" key="3">
    <source>
        <dbReference type="EMBL" id="GKV09487.1"/>
    </source>
</evidence>
<dbReference type="PRINTS" id="PR00625">
    <property type="entry name" value="JDOMAIN"/>
</dbReference>
<dbReference type="Pfam" id="PF00226">
    <property type="entry name" value="DnaJ"/>
    <property type="match status" value="1"/>
</dbReference>
<dbReference type="InterPro" id="IPR056988">
    <property type="entry name" value="Zn_ribbon_pln"/>
</dbReference>
<keyword evidence="4" id="KW-1185">Reference proteome</keyword>
<name>A0AAV5JDP2_9ROSI</name>
<dbReference type="PANTHER" id="PTHR45496:SF1">
    <property type="entry name" value="CHAPERONE DNAJ-DOMAIN SUPERFAMILY PROTEIN"/>
    <property type="match status" value="1"/>
</dbReference>
<feature type="compositionally biased region" description="Basic residues" evidence="1">
    <location>
        <begin position="317"/>
        <end position="328"/>
    </location>
</feature>
<organism evidence="3 4">
    <name type="scientific">Rubroshorea leprosula</name>
    <dbReference type="NCBI Taxonomy" id="152421"/>
    <lineage>
        <taxon>Eukaryota</taxon>
        <taxon>Viridiplantae</taxon>
        <taxon>Streptophyta</taxon>
        <taxon>Embryophyta</taxon>
        <taxon>Tracheophyta</taxon>
        <taxon>Spermatophyta</taxon>
        <taxon>Magnoliopsida</taxon>
        <taxon>eudicotyledons</taxon>
        <taxon>Gunneridae</taxon>
        <taxon>Pentapetalae</taxon>
        <taxon>rosids</taxon>
        <taxon>malvids</taxon>
        <taxon>Malvales</taxon>
        <taxon>Dipterocarpaceae</taxon>
        <taxon>Rubroshorea</taxon>
    </lineage>
</organism>
<gene>
    <name evidence="3" type="ORF">SLEP1_g20975</name>
</gene>
<dbReference type="InterPro" id="IPR053052">
    <property type="entry name" value="Imprinting_Balance_Reg"/>
</dbReference>
<accession>A0AAV5JDP2</accession>
<feature type="compositionally biased region" description="Polar residues" evidence="1">
    <location>
        <begin position="167"/>
        <end position="180"/>
    </location>
</feature>
<dbReference type="InterPro" id="IPR036869">
    <property type="entry name" value="J_dom_sf"/>
</dbReference>
<sequence>MEEDSNRAEALRLLGIAEKLLQNRDFNASRDFAILAQETEPLLDGSDQIVAVADVLLAAEKRVNNHHDWYAILQIDRRSDDHDLIKKQYRRLALLLHPDKNKFTFADQAFKLVADAWAVLSNNSKKTLYDKELTLFTKVDLSSSNSKLPVRRAETMNQTRNVKKSADVNNKNSSSGDPRSRLSTFWTACPYCYRLFEYPRVYIGCCLKCQNCNRAFHAVLIQNLPPMVPGKEAYYCCWSLFPLGFVMGNPDDDRKAAPGAGAGFPNWMPPVFSAGQQQGGKNANVAAPATASKGAERRNKAAPVVHISDRTATNSAPRKRGRPRKNPL</sequence>
<feature type="region of interest" description="Disordered" evidence="1">
    <location>
        <begin position="154"/>
        <end position="180"/>
    </location>
</feature>
<evidence type="ECO:0000313" key="4">
    <source>
        <dbReference type="Proteomes" id="UP001054252"/>
    </source>
</evidence>
<dbReference type="SUPFAM" id="SSF46565">
    <property type="entry name" value="Chaperone J-domain"/>
    <property type="match status" value="1"/>
</dbReference>
<dbReference type="Gene3D" id="1.10.287.110">
    <property type="entry name" value="DnaJ domain"/>
    <property type="match status" value="1"/>
</dbReference>
<evidence type="ECO:0000259" key="2">
    <source>
        <dbReference type="PROSITE" id="PS50076"/>
    </source>
</evidence>